<dbReference type="Proteomes" id="UP000078559">
    <property type="component" value="Chromosome 5"/>
</dbReference>
<proteinExistence type="predicted"/>
<keyword evidence="3" id="KW-1185">Reference proteome</keyword>
<organism evidence="2 3">
    <name type="scientific">Cytospora mali</name>
    <name type="common">Apple Valsa canker fungus</name>
    <name type="synonym">Valsa mali</name>
    <dbReference type="NCBI Taxonomy" id="578113"/>
    <lineage>
        <taxon>Eukaryota</taxon>
        <taxon>Fungi</taxon>
        <taxon>Dikarya</taxon>
        <taxon>Ascomycota</taxon>
        <taxon>Pezizomycotina</taxon>
        <taxon>Sordariomycetes</taxon>
        <taxon>Sordariomycetidae</taxon>
        <taxon>Diaporthales</taxon>
        <taxon>Cytosporaceae</taxon>
        <taxon>Cytospora</taxon>
    </lineage>
</organism>
<evidence type="ECO:0000313" key="3">
    <source>
        <dbReference type="Proteomes" id="UP000078559"/>
    </source>
</evidence>
<dbReference type="OrthoDB" id="5239099at2759"/>
<protein>
    <submittedName>
        <fullName evidence="2">Uncharacterized protein</fullName>
    </submittedName>
</protein>
<dbReference type="EMBL" id="CM003102">
    <property type="protein sequence ID" value="KUI70047.1"/>
    <property type="molecule type" value="Genomic_DNA"/>
</dbReference>
<reference evidence="2" key="1">
    <citation type="submission" date="2014-12" db="EMBL/GenBank/DDBJ databases">
        <title>Genome Sequence of Valsa Canker Pathogens Uncovers a Specific Adaption of Colonization on Woody Bark.</title>
        <authorList>
            <person name="Yin Z."/>
            <person name="Liu H."/>
            <person name="Gao X."/>
            <person name="Li Z."/>
            <person name="Song N."/>
            <person name="Ke X."/>
            <person name="Dai Q."/>
            <person name="Wu Y."/>
            <person name="Sun Y."/>
            <person name="Xu J.-R."/>
            <person name="Kang Z.K."/>
            <person name="Wang L."/>
            <person name="Huang L."/>
        </authorList>
    </citation>
    <scope>NUCLEOTIDE SEQUENCE [LARGE SCALE GENOMIC DNA]</scope>
    <source>
        <strain evidence="2">03-8</strain>
    </source>
</reference>
<sequence>MINGGPSRHMACKKPTKADLAQAVDALQKRLVHSEGGSAAFNGSNCSDLFNQQLSMQSSGSGPQAQSQAINYQQTPGGQGALPPRQFSVDGDMDMNIDPSNFDFDSHNGFGLQRGVNEETGAAILEPLTTFSSAIFRNQAETSVMASVVADYIAWLRKAPPGGGIPTASESPVYLGMLETLEARLRELCDMSQSRSNSALQELVSALEAIAPPGGAMAAKLGSLEEVLQKEARERAQVFRSRYNPCALLSEQPRNTSP</sequence>
<evidence type="ECO:0000256" key="1">
    <source>
        <dbReference type="SAM" id="MobiDB-lite"/>
    </source>
</evidence>
<dbReference type="AlphaFoldDB" id="A0A194W198"/>
<feature type="region of interest" description="Disordered" evidence="1">
    <location>
        <begin position="54"/>
        <end position="85"/>
    </location>
</feature>
<feature type="compositionally biased region" description="Low complexity" evidence="1">
    <location>
        <begin position="57"/>
        <end position="69"/>
    </location>
</feature>
<accession>A0A194W198</accession>
<evidence type="ECO:0000313" key="2">
    <source>
        <dbReference type="EMBL" id="KUI70047.1"/>
    </source>
</evidence>
<gene>
    <name evidence="2" type="ORF">VM1G_04717</name>
</gene>
<name>A0A194W198_CYTMA</name>